<name>A0A1I7TG24_9PELO</name>
<protein>
    <submittedName>
        <fullName evidence="4">7TM_GPCR_Srx domain-containing protein</fullName>
    </submittedName>
</protein>
<sequence length="141" mass="16273">MQRSIAISIIGCYEVIGIFMSALTVYRLKIHGIRSKKNEKNLLIVTFLHILVDIVAMFIMIAEFLEWQFPLALFAVQNVFPVTYTVVILNSITIVLTNKRVRDAYFLTIQFWKKRVEDQNSSSRQHTSLPPTPKIGNVQLF</sequence>
<keyword evidence="2" id="KW-1133">Transmembrane helix</keyword>
<dbReference type="PANTHER" id="PTHR38622:SF2">
    <property type="entry name" value="SERPENTINE RECEPTOR CLASS GAMMA"/>
    <property type="match status" value="1"/>
</dbReference>
<evidence type="ECO:0000256" key="2">
    <source>
        <dbReference type="SAM" id="Phobius"/>
    </source>
</evidence>
<feature type="region of interest" description="Disordered" evidence="1">
    <location>
        <begin position="122"/>
        <end position="141"/>
    </location>
</feature>
<keyword evidence="3" id="KW-1185">Reference proteome</keyword>
<organism evidence="3 4">
    <name type="scientific">Caenorhabditis tropicalis</name>
    <dbReference type="NCBI Taxonomy" id="1561998"/>
    <lineage>
        <taxon>Eukaryota</taxon>
        <taxon>Metazoa</taxon>
        <taxon>Ecdysozoa</taxon>
        <taxon>Nematoda</taxon>
        <taxon>Chromadorea</taxon>
        <taxon>Rhabditida</taxon>
        <taxon>Rhabditina</taxon>
        <taxon>Rhabditomorpha</taxon>
        <taxon>Rhabditoidea</taxon>
        <taxon>Rhabditidae</taxon>
        <taxon>Peloderinae</taxon>
        <taxon>Caenorhabditis</taxon>
    </lineage>
</organism>
<feature type="transmembrane region" description="Helical" evidence="2">
    <location>
        <begin position="6"/>
        <end position="30"/>
    </location>
</feature>
<dbReference type="eggNOG" id="ENOG502TGST">
    <property type="taxonomic scope" value="Eukaryota"/>
</dbReference>
<feature type="transmembrane region" description="Helical" evidence="2">
    <location>
        <begin position="71"/>
        <end position="96"/>
    </location>
</feature>
<dbReference type="AlphaFoldDB" id="A0A1I7TG24"/>
<keyword evidence="2" id="KW-0812">Transmembrane</keyword>
<evidence type="ECO:0000256" key="1">
    <source>
        <dbReference type="SAM" id="MobiDB-lite"/>
    </source>
</evidence>
<dbReference type="WBParaSite" id="Csp11.Scaffold605.g5587.t1">
    <property type="protein sequence ID" value="Csp11.Scaffold605.g5587.t1"/>
    <property type="gene ID" value="Csp11.Scaffold605.g5587"/>
</dbReference>
<reference evidence="4" key="1">
    <citation type="submission" date="2016-11" db="UniProtKB">
        <authorList>
            <consortium name="WormBaseParasite"/>
        </authorList>
    </citation>
    <scope>IDENTIFICATION</scope>
</reference>
<accession>A0A1I7TG24</accession>
<keyword evidence="2" id="KW-0472">Membrane</keyword>
<dbReference type="Proteomes" id="UP000095282">
    <property type="component" value="Unplaced"/>
</dbReference>
<feature type="transmembrane region" description="Helical" evidence="2">
    <location>
        <begin position="42"/>
        <end position="65"/>
    </location>
</feature>
<evidence type="ECO:0000313" key="4">
    <source>
        <dbReference type="WBParaSite" id="Csp11.Scaffold605.g5587.t1"/>
    </source>
</evidence>
<proteinExistence type="predicted"/>
<dbReference type="PANTHER" id="PTHR38622">
    <property type="entry name" value="PROTEIN CBG07046"/>
    <property type="match status" value="1"/>
</dbReference>
<evidence type="ECO:0000313" key="3">
    <source>
        <dbReference type="Proteomes" id="UP000095282"/>
    </source>
</evidence>